<dbReference type="AlphaFoldDB" id="A0AAW1UG73"/>
<organism evidence="1 2">
    <name type="scientific">Henosepilachna vigintioctopunctata</name>
    <dbReference type="NCBI Taxonomy" id="420089"/>
    <lineage>
        <taxon>Eukaryota</taxon>
        <taxon>Metazoa</taxon>
        <taxon>Ecdysozoa</taxon>
        <taxon>Arthropoda</taxon>
        <taxon>Hexapoda</taxon>
        <taxon>Insecta</taxon>
        <taxon>Pterygota</taxon>
        <taxon>Neoptera</taxon>
        <taxon>Endopterygota</taxon>
        <taxon>Coleoptera</taxon>
        <taxon>Polyphaga</taxon>
        <taxon>Cucujiformia</taxon>
        <taxon>Coccinelloidea</taxon>
        <taxon>Coccinellidae</taxon>
        <taxon>Epilachninae</taxon>
        <taxon>Epilachnini</taxon>
        <taxon>Henosepilachna</taxon>
    </lineage>
</organism>
<evidence type="ECO:0000313" key="1">
    <source>
        <dbReference type="EMBL" id="KAK9879140.1"/>
    </source>
</evidence>
<dbReference type="Proteomes" id="UP001431783">
    <property type="component" value="Unassembled WGS sequence"/>
</dbReference>
<evidence type="ECO:0000313" key="2">
    <source>
        <dbReference type="Proteomes" id="UP001431783"/>
    </source>
</evidence>
<reference evidence="1 2" key="1">
    <citation type="submission" date="2023-03" db="EMBL/GenBank/DDBJ databases">
        <title>Genome insight into feeding habits of ladybird beetles.</title>
        <authorList>
            <person name="Li H.-S."/>
            <person name="Huang Y.-H."/>
            <person name="Pang H."/>
        </authorList>
    </citation>
    <scope>NUCLEOTIDE SEQUENCE [LARGE SCALE GENOMIC DNA]</scope>
    <source>
        <strain evidence="1">SYSU_2023b</strain>
        <tissue evidence="1">Whole body</tissue>
    </source>
</reference>
<comment type="caution">
    <text evidence="1">The sequence shown here is derived from an EMBL/GenBank/DDBJ whole genome shotgun (WGS) entry which is preliminary data.</text>
</comment>
<keyword evidence="2" id="KW-1185">Reference proteome</keyword>
<gene>
    <name evidence="1" type="ORF">WA026_003989</name>
</gene>
<proteinExistence type="predicted"/>
<dbReference type="EMBL" id="JARQZJ010000061">
    <property type="protein sequence ID" value="KAK9879140.1"/>
    <property type="molecule type" value="Genomic_DNA"/>
</dbReference>
<protein>
    <submittedName>
        <fullName evidence="1">Uncharacterized protein</fullName>
    </submittedName>
</protein>
<accession>A0AAW1UG73</accession>
<name>A0AAW1UG73_9CUCU</name>
<sequence>MGRHRQQTSTQPRNSAKHQILNNSQIINLNLPETRLLPFRIHPARARITAKHAVQRESCTLPATHPLLFYGSLSYALESMDYVLSTVAYTSSARRRHTLDGKGSEQHGQIQSTCGIGQSCGDVNAITTTTTDTAASFIIT</sequence>